<name>A0A931E5B1_9BACT</name>
<dbReference type="Gene3D" id="3.40.50.2000">
    <property type="entry name" value="Glycogen Phosphorylase B"/>
    <property type="match status" value="1"/>
</dbReference>
<accession>A0A931E5B1</accession>
<dbReference type="Proteomes" id="UP000628448">
    <property type="component" value="Unassembled WGS sequence"/>
</dbReference>
<keyword evidence="2" id="KW-0808">Transferase</keyword>
<dbReference type="AlphaFoldDB" id="A0A931E5B1"/>
<dbReference type="EMBL" id="JADWYR010000001">
    <property type="protein sequence ID" value="MBG9375409.1"/>
    <property type="molecule type" value="Genomic_DNA"/>
</dbReference>
<organism evidence="5 6">
    <name type="scientific">Panacibacter microcysteis</name>
    <dbReference type="NCBI Taxonomy" id="2793269"/>
    <lineage>
        <taxon>Bacteria</taxon>
        <taxon>Pseudomonadati</taxon>
        <taxon>Bacteroidota</taxon>
        <taxon>Chitinophagia</taxon>
        <taxon>Chitinophagales</taxon>
        <taxon>Chitinophagaceae</taxon>
        <taxon>Panacibacter</taxon>
    </lineage>
</organism>
<keyword evidence="3" id="KW-0472">Membrane</keyword>
<gene>
    <name evidence="5" type="ORF">I5907_04135</name>
</gene>
<dbReference type="PANTHER" id="PTHR12526:SF629">
    <property type="entry name" value="TEICHURONIC ACID BIOSYNTHESIS GLYCOSYLTRANSFERASE TUAH-RELATED"/>
    <property type="match status" value="1"/>
</dbReference>
<protein>
    <submittedName>
        <fullName evidence="5">Glycosyltransferase</fullName>
    </submittedName>
</protein>
<evidence type="ECO:0000259" key="4">
    <source>
        <dbReference type="Pfam" id="PF00534"/>
    </source>
</evidence>
<evidence type="ECO:0000256" key="3">
    <source>
        <dbReference type="SAM" id="Phobius"/>
    </source>
</evidence>
<keyword evidence="3" id="KW-0812">Transmembrane</keyword>
<keyword evidence="6" id="KW-1185">Reference proteome</keyword>
<proteinExistence type="predicted"/>
<keyword evidence="1" id="KW-0328">Glycosyltransferase</keyword>
<dbReference type="SUPFAM" id="SSF53756">
    <property type="entry name" value="UDP-Glycosyltransferase/glycogen phosphorylase"/>
    <property type="match status" value="1"/>
</dbReference>
<feature type="domain" description="Glycosyl transferase family 1" evidence="4">
    <location>
        <begin position="164"/>
        <end position="319"/>
    </location>
</feature>
<dbReference type="PANTHER" id="PTHR12526">
    <property type="entry name" value="GLYCOSYLTRANSFERASE"/>
    <property type="match status" value="1"/>
</dbReference>
<sequence length="343" mass="39778">MQRICTSLVQNGYDVTLVGRTMAGSPKLALQPFKQKRLNPLFQTGIAFYFIYNVRLFFYLLFKSADIYYAVDLDTILPNYFAAVLKGKSRVYDAHELFTEQKEIVTRPFIHRCWLFIEQFAVPKFRNGYTVNIFIKEELKRRYNVDYGIIRNLPALYTLQHQAGDEKFILYQGAVNEGRSFETLIPAMQRVNAPLKICGKGNFFEQTKQLIDTYGLANKIELAGFILPSALKNITQRAFAGLTLFEKTGLNQYYSLSNRFFDYIMAGVPQVCVNYPEYKAINDIYQVALMIDDTDERTIAAALNKLLDDSSLYEQLKKNCVIAREQLNWQQEEKKLLSFYKQL</sequence>
<feature type="transmembrane region" description="Helical" evidence="3">
    <location>
        <begin position="41"/>
        <end position="62"/>
    </location>
</feature>
<dbReference type="Pfam" id="PF00534">
    <property type="entry name" value="Glycos_transf_1"/>
    <property type="match status" value="1"/>
</dbReference>
<comment type="caution">
    <text evidence="5">The sequence shown here is derived from an EMBL/GenBank/DDBJ whole genome shotgun (WGS) entry which is preliminary data.</text>
</comment>
<evidence type="ECO:0000256" key="2">
    <source>
        <dbReference type="ARBA" id="ARBA00022679"/>
    </source>
</evidence>
<reference evidence="5" key="1">
    <citation type="submission" date="2020-11" db="EMBL/GenBank/DDBJ databases">
        <title>Bacterial whole genome sequence for Panacibacter sp. DH6.</title>
        <authorList>
            <person name="Le V."/>
            <person name="Ko S."/>
            <person name="Ahn C.-Y."/>
            <person name="Oh H.-M."/>
        </authorList>
    </citation>
    <scope>NUCLEOTIDE SEQUENCE</scope>
    <source>
        <strain evidence="5">DH6</strain>
    </source>
</reference>
<dbReference type="InterPro" id="IPR001296">
    <property type="entry name" value="Glyco_trans_1"/>
</dbReference>
<keyword evidence="3" id="KW-1133">Transmembrane helix</keyword>
<evidence type="ECO:0000256" key="1">
    <source>
        <dbReference type="ARBA" id="ARBA00022676"/>
    </source>
</evidence>
<evidence type="ECO:0000313" key="6">
    <source>
        <dbReference type="Proteomes" id="UP000628448"/>
    </source>
</evidence>
<dbReference type="GO" id="GO:0016757">
    <property type="term" value="F:glycosyltransferase activity"/>
    <property type="evidence" value="ECO:0007669"/>
    <property type="project" value="UniProtKB-KW"/>
</dbReference>
<evidence type="ECO:0000313" key="5">
    <source>
        <dbReference type="EMBL" id="MBG9375409.1"/>
    </source>
</evidence>